<dbReference type="SUPFAM" id="SSF50800">
    <property type="entry name" value="PK beta-barrel domain-like"/>
    <property type="match status" value="1"/>
</dbReference>
<dbReference type="Pfam" id="PF03473">
    <property type="entry name" value="MOSC"/>
    <property type="match status" value="1"/>
</dbReference>
<protein>
    <recommendedName>
        <fullName evidence="1">MOSC domain-containing protein</fullName>
    </recommendedName>
</protein>
<dbReference type="PANTHER" id="PTHR36930">
    <property type="entry name" value="METAL-SULFUR CLUSTER BIOSYNTHESIS PROTEINS YUAD-RELATED"/>
    <property type="match status" value="1"/>
</dbReference>
<dbReference type="InterPro" id="IPR011037">
    <property type="entry name" value="Pyrv_Knase-like_insert_dom_sf"/>
</dbReference>
<evidence type="ECO:0000313" key="2">
    <source>
        <dbReference type="EMBL" id="RZU42605.1"/>
    </source>
</evidence>
<dbReference type="Pfam" id="PF03476">
    <property type="entry name" value="MOSC_N"/>
    <property type="match status" value="1"/>
</dbReference>
<dbReference type="GO" id="GO:0030151">
    <property type="term" value="F:molybdenum ion binding"/>
    <property type="evidence" value="ECO:0007669"/>
    <property type="project" value="InterPro"/>
</dbReference>
<dbReference type="PROSITE" id="PS51340">
    <property type="entry name" value="MOSC"/>
    <property type="match status" value="1"/>
</dbReference>
<name>A0A4Q7YZJ3_9BACT</name>
<accession>A0A4Q7YZJ3</accession>
<dbReference type="AlphaFoldDB" id="A0A4Q7YZJ3"/>
<dbReference type="RefSeq" id="WP_130420536.1">
    <property type="nucleotide sequence ID" value="NZ_SHKW01000001.1"/>
</dbReference>
<keyword evidence="3" id="KW-1185">Reference proteome</keyword>
<evidence type="ECO:0000259" key="1">
    <source>
        <dbReference type="PROSITE" id="PS51340"/>
    </source>
</evidence>
<sequence length="263" mass="29150">MKNVGTVESLWRYPVKSMRGQQLESAFAGFSGIYGDRIYAIHDDGAPAGFPYLTSREREHMLLFQPRFRNADRAMKPDNQYEAEALAPGVTPVYANPDDLMVDVQTPDGTSIAIDDPDLLHLLGEGLRERHHLRLMRSDRSLTDCRPVSLFSTQTANGLGDELGVALDKRRFRANVYLNLDATGGFAEDQFVGHSLRIGDKVILSVLERDPRCKMITLDPDTAEPNPDIIKRVARAHEGKAGIYAAVLVEGTVRTGDEVSLLN</sequence>
<dbReference type="GO" id="GO:0003824">
    <property type="term" value="F:catalytic activity"/>
    <property type="evidence" value="ECO:0007669"/>
    <property type="project" value="InterPro"/>
</dbReference>
<dbReference type="EMBL" id="SHKW01000001">
    <property type="protein sequence ID" value="RZU42605.1"/>
    <property type="molecule type" value="Genomic_DNA"/>
</dbReference>
<dbReference type="OrthoDB" id="581532at2"/>
<dbReference type="Gene3D" id="2.40.33.20">
    <property type="entry name" value="PK beta-barrel domain-like"/>
    <property type="match status" value="1"/>
</dbReference>
<gene>
    <name evidence="2" type="ORF">BDD14_4196</name>
</gene>
<comment type="caution">
    <text evidence="2">The sequence shown here is derived from an EMBL/GenBank/DDBJ whole genome shotgun (WGS) entry which is preliminary data.</text>
</comment>
<proteinExistence type="predicted"/>
<dbReference type="PANTHER" id="PTHR36930:SF1">
    <property type="entry name" value="MOSC DOMAIN-CONTAINING PROTEIN"/>
    <property type="match status" value="1"/>
</dbReference>
<organism evidence="2 3">
    <name type="scientific">Edaphobacter modestus</name>
    <dbReference type="NCBI Taxonomy" id="388466"/>
    <lineage>
        <taxon>Bacteria</taxon>
        <taxon>Pseudomonadati</taxon>
        <taxon>Acidobacteriota</taxon>
        <taxon>Terriglobia</taxon>
        <taxon>Terriglobales</taxon>
        <taxon>Acidobacteriaceae</taxon>
        <taxon>Edaphobacter</taxon>
    </lineage>
</organism>
<evidence type="ECO:0000313" key="3">
    <source>
        <dbReference type="Proteomes" id="UP000292958"/>
    </source>
</evidence>
<feature type="domain" description="MOSC" evidence="1">
    <location>
        <begin position="125"/>
        <end position="262"/>
    </location>
</feature>
<dbReference type="GO" id="GO:0030170">
    <property type="term" value="F:pyridoxal phosphate binding"/>
    <property type="evidence" value="ECO:0007669"/>
    <property type="project" value="InterPro"/>
</dbReference>
<dbReference type="InterPro" id="IPR052716">
    <property type="entry name" value="MOSC_domain"/>
</dbReference>
<dbReference type="Proteomes" id="UP000292958">
    <property type="component" value="Unassembled WGS sequence"/>
</dbReference>
<dbReference type="InterPro" id="IPR005302">
    <property type="entry name" value="MoCF_Sase_C"/>
</dbReference>
<reference evidence="2 3" key="1">
    <citation type="submission" date="2019-02" db="EMBL/GenBank/DDBJ databases">
        <title>Genomic Encyclopedia of Archaeal and Bacterial Type Strains, Phase II (KMG-II): from individual species to whole genera.</title>
        <authorList>
            <person name="Goeker M."/>
        </authorList>
    </citation>
    <scope>NUCLEOTIDE SEQUENCE [LARGE SCALE GENOMIC DNA]</scope>
    <source>
        <strain evidence="2 3">DSM 18101</strain>
    </source>
</reference>
<dbReference type="InterPro" id="IPR005303">
    <property type="entry name" value="MOCOS_middle"/>
</dbReference>